<proteinExistence type="predicted"/>
<organism evidence="2">
    <name type="scientific">Aegilops tauschii</name>
    <name type="common">Tausch's goatgrass</name>
    <name type="synonym">Aegilops squarrosa</name>
    <dbReference type="NCBI Taxonomy" id="37682"/>
    <lineage>
        <taxon>Eukaryota</taxon>
        <taxon>Viridiplantae</taxon>
        <taxon>Streptophyta</taxon>
        <taxon>Embryophyta</taxon>
        <taxon>Tracheophyta</taxon>
        <taxon>Spermatophyta</taxon>
        <taxon>Magnoliopsida</taxon>
        <taxon>Liliopsida</taxon>
        <taxon>Poales</taxon>
        <taxon>Poaceae</taxon>
        <taxon>BOP clade</taxon>
        <taxon>Pooideae</taxon>
        <taxon>Triticodae</taxon>
        <taxon>Triticeae</taxon>
        <taxon>Triticinae</taxon>
        <taxon>Aegilops</taxon>
    </lineage>
</organism>
<dbReference type="Pfam" id="PF08268">
    <property type="entry name" value="FBA_3"/>
    <property type="match status" value="1"/>
</dbReference>
<dbReference type="InterPro" id="IPR013187">
    <property type="entry name" value="F-box-assoc_dom_typ3"/>
</dbReference>
<dbReference type="InterPro" id="IPR017451">
    <property type="entry name" value="F-box-assoc_interact_dom"/>
</dbReference>
<feature type="domain" description="F-box associated beta-propeller type 3" evidence="1">
    <location>
        <begin position="19"/>
        <end position="268"/>
    </location>
</feature>
<dbReference type="NCBIfam" id="TIGR01640">
    <property type="entry name" value="F_box_assoc_1"/>
    <property type="match status" value="1"/>
</dbReference>
<sequence>MRSPHDLALVCLPGADDGLRLQVLDPVIGVQFALPDVDHDREQPHHASFMFGRASTGDYKVLCIRTSGPNGQQQLCRVLTLSGNAGDHGWRETACPPAQVSTGRREAVAVKGVAYFLLHGRRPEVCIMAYDLEKELWRPASLPVPLPSNSKQAEAKEHVIPQFGRAGRLLGPTVRGLGGVHGAVDWEEFMELWLLMDPGKVIWSKRCTITVPYRYQGVHDSRVYPYFAEMLWLLDDGRIVIWMLLAESGLPHAVLCTYDPRTMSYTDVADMPNYIMGGVYTGSLLGRESFLQLHQGSSA</sequence>
<name>R7W860_AEGTA</name>
<dbReference type="EnsemblPlants" id="EMT13679">
    <property type="protein sequence ID" value="EMT13679"/>
    <property type="gene ID" value="F775_02873"/>
</dbReference>
<dbReference type="AlphaFoldDB" id="R7W860"/>
<accession>R7W860</accession>
<dbReference type="PANTHER" id="PTHR31111">
    <property type="entry name" value="BNAA05G37150D PROTEIN-RELATED"/>
    <property type="match status" value="1"/>
</dbReference>
<evidence type="ECO:0000259" key="1">
    <source>
        <dbReference type="Pfam" id="PF08268"/>
    </source>
</evidence>
<protein>
    <recommendedName>
        <fullName evidence="1">F-box associated beta-propeller type 3 domain-containing protein</fullName>
    </recommendedName>
</protein>
<reference evidence="2" key="1">
    <citation type="submission" date="2015-06" db="UniProtKB">
        <authorList>
            <consortium name="EnsemblPlants"/>
        </authorList>
    </citation>
    <scope>IDENTIFICATION</scope>
</reference>
<dbReference type="PANTHER" id="PTHR31111:SF136">
    <property type="entry name" value="F-BOX ASSOCIATED DOMAIN-CONTAINING PROTEIN"/>
    <property type="match status" value="1"/>
</dbReference>
<evidence type="ECO:0000313" key="2">
    <source>
        <dbReference type="EnsemblPlants" id="EMT13679"/>
    </source>
</evidence>